<proteinExistence type="predicted"/>
<evidence type="ECO:0008006" key="4">
    <source>
        <dbReference type="Google" id="ProtNLM"/>
    </source>
</evidence>
<protein>
    <recommendedName>
        <fullName evidence="4">3'-5' exonuclease domain-containing protein</fullName>
    </recommendedName>
</protein>
<dbReference type="Proteomes" id="UP000677054">
    <property type="component" value="Unassembled WGS sequence"/>
</dbReference>
<dbReference type="InterPro" id="IPR012337">
    <property type="entry name" value="RNaseH-like_sf"/>
</dbReference>
<evidence type="ECO:0000313" key="2">
    <source>
        <dbReference type="EMBL" id="CAD7252185.1"/>
    </source>
</evidence>
<organism evidence="2">
    <name type="scientific">Darwinula stevensoni</name>
    <dbReference type="NCBI Taxonomy" id="69355"/>
    <lineage>
        <taxon>Eukaryota</taxon>
        <taxon>Metazoa</taxon>
        <taxon>Ecdysozoa</taxon>
        <taxon>Arthropoda</taxon>
        <taxon>Crustacea</taxon>
        <taxon>Oligostraca</taxon>
        <taxon>Ostracoda</taxon>
        <taxon>Podocopa</taxon>
        <taxon>Podocopida</taxon>
        <taxon>Darwinulocopina</taxon>
        <taxon>Darwinuloidea</taxon>
        <taxon>Darwinulidae</taxon>
        <taxon>Darwinula</taxon>
    </lineage>
</organism>
<dbReference type="SUPFAM" id="SSF53098">
    <property type="entry name" value="Ribonuclease H-like"/>
    <property type="match status" value="1"/>
</dbReference>
<keyword evidence="1" id="KW-1133">Transmembrane helix</keyword>
<sequence>MQMWTTLVAGIAGLIGLVYVTGLKQGQYSRRLVYGVGGFAVANLTFSLVHIIRKKFWLHHIDPWRLLRKKQVFVIDNDEQWNRHIEDLQRAKDELPVLGLDCEWTSETQSKVSLLQLASCRGLCLLVRLSKFSSDPLPQSLLELLSDGYA</sequence>
<dbReference type="AlphaFoldDB" id="A0A7R9FRB1"/>
<dbReference type="OrthoDB" id="7790835at2759"/>
<reference evidence="2" key="1">
    <citation type="submission" date="2020-11" db="EMBL/GenBank/DDBJ databases">
        <authorList>
            <person name="Tran Van P."/>
        </authorList>
    </citation>
    <scope>NUCLEOTIDE SEQUENCE</scope>
</reference>
<name>A0A7R9FRB1_9CRUS</name>
<dbReference type="Gene3D" id="3.30.420.10">
    <property type="entry name" value="Ribonuclease H-like superfamily/Ribonuclease H"/>
    <property type="match status" value="1"/>
</dbReference>
<evidence type="ECO:0000313" key="3">
    <source>
        <dbReference type="Proteomes" id="UP000677054"/>
    </source>
</evidence>
<feature type="transmembrane region" description="Helical" evidence="1">
    <location>
        <begin position="32"/>
        <end position="52"/>
    </location>
</feature>
<dbReference type="GO" id="GO:0003676">
    <property type="term" value="F:nucleic acid binding"/>
    <property type="evidence" value="ECO:0007669"/>
    <property type="project" value="InterPro"/>
</dbReference>
<keyword evidence="3" id="KW-1185">Reference proteome</keyword>
<accession>A0A7R9FRB1</accession>
<evidence type="ECO:0000256" key="1">
    <source>
        <dbReference type="SAM" id="Phobius"/>
    </source>
</evidence>
<keyword evidence="1" id="KW-0472">Membrane</keyword>
<dbReference type="EMBL" id="LR903698">
    <property type="protein sequence ID" value="CAD7252185.1"/>
    <property type="molecule type" value="Genomic_DNA"/>
</dbReference>
<dbReference type="InterPro" id="IPR036397">
    <property type="entry name" value="RNaseH_sf"/>
</dbReference>
<keyword evidence="1" id="KW-0812">Transmembrane</keyword>
<dbReference type="EMBL" id="CAJPEV010004181">
    <property type="protein sequence ID" value="CAG0901332.1"/>
    <property type="molecule type" value="Genomic_DNA"/>
</dbReference>
<gene>
    <name evidence="2" type="ORF">DSTB1V02_LOCUS11943</name>
</gene>